<organism evidence="2 3">
    <name type="scientific">Dorcoceras hygrometricum</name>
    <dbReference type="NCBI Taxonomy" id="472368"/>
    <lineage>
        <taxon>Eukaryota</taxon>
        <taxon>Viridiplantae</taxon>
        <taxon>Streptophyta</taxon>
        <taxon>Embryophyta</taxon>
        <taxon>Tracheophyta</taxon>
        <taxon>Spermatophyta</taxon>
        <taxon>Magnoliopsida</taxon>
        <taxon>eudicotyledons</taxon>
        <taxon>Gunneridae</taxon>
        <taxon>Pentapetalae</taxon>
        <taxon>asterids</taxon>
        <taxon>lamiids</taxon>
        <taxon>Lamiales</taxon>
        <taxon>Gesneriaceae</taxon>
        <taxon>Didymocarpoideae</taxon>
        <taxon>Trichosporeae</taxon>
        <taxon>Loxocarpinae</taxon>
        <taxon>Dorcoceras</taxon>
    </lineage>
</organism>
<name>A0A2Z7AQQ9_9LAMI</name>
<protein>
    <submittedName>
        <fullName evidence="2">Uncharacterized protein</fullName>
    </submittedName>
</protein>
<gene>
    <name evidence="2" type="ORF">F511_22450</name>
</gene>
<accession>A0A2Z7AQQ9</accession>
<dbReference type="Proteomes" id="UP000250235">
    <property type="component" value="Unassembled WGS sequence"/>
</dbReference>
<keyword evidence="3" id="KW-1185">Reference proteome</keyword>
<dbReference type="AlphaFoldDB" id="A0A2Z7AQQ9"/>
<evidence type="ECO:0000313" key="2">
    <source>
        <dbReference type="EMBL" id="KZV23786.1"/>
    </source>
</evidence>
<evidence type="ECO:0000313" key="3">
    <source>
        <dbReference type="Proteomes" id="UP000250235"/>
    </source>
</evidence>
<keyword evidence="1" id="KW-1133">Transmembrane helix</keyword>
<reference evidence="2 3" key="1">
    <citation type="journal article" date="2015" name="Proc. Natl. Acad. Sci. U.S.A.">
        <title>The resurrection genome of Boea hygrometrica: A blueprint for survival of dehydration.</title>
        <authorList>
            <person name="Xiao L."/>
            <person name="Yang G."/>
            <person name="Zhang L."/>
            <person name="Yang X."/>
            <person name="Zhao S."/>
            <person name="Ji Z."/>
            <person name="Zhou Q."/>
            <person name="Hu M."/>
            <person name="Wang Y."/>
            <person name="Chen M."/>
            <person name="Xu Y."/>
            <person name="Jin H."/>
            <person name="Xiao X."/>
            <person name="Hu G."/>
            <person name="Bao F."/>
            <person name="Hu Y."/>
            <person name="Wan P."/>
            <person name="Li L."/>
            <person name="Deng X."/>
            <person name="Kuang T."/>
            <person name="Xiang C."/>
            <person name="Zhu J.K."/>
            <person name="Oliver M.J."/>
            <person name="He Y."/>
        </authorList>
    </citation>
    <scope>NUCLEOTIDE SEQUENCE [LARGE SCALE GENOMIC DNA]</scope>
    <source>
        <strain evidence="3">cv. XS01</strain>
    </source>
</reference>
<sequence length="207" mass="22818">MLLFEIHACIMIYNMYLICFFDVIDHGRFKGLRFSPSGSRDGLRRVEEGSIMVEPRSRQGRWVISFPESHTVAPFLCFGHALWLTIRAMAWYKGTGRTWGGPTEGLRPRVAGAGQAKRLKSRGPCGGALWLTIRAMAWYKGTGRTWGGPTEGLRPRVAGAGQAKRLKSRGPCGGDARVLAWENRFGWAGWVGSTGSGRVSRGSGQIF</sequence>
<evidence type="ECO:0000256" key="1">
    <source>
        <dbReference type="SAM" id="Phobius"/>
    </source>
</evidence>
<keyword evidence="1" id="KW-0812">Transmembrane</keyword>
<feature type="transmembrane region" description="Helical" evidence="1">
    <location>
        <begin position="6"/>
        <end position="24"/>
    </location>
</feature>
<proteinExistence type="predicted"/>
<keyword evidence="1" id="KW-0472">Membrane</keyword>
<dbReference type="EMBL" id="KV013373">
    <property type="protein sequence ID" value="KZV23786.1"/>
    <property type="molecule type" value="Genomic_DNA"/>
</dbReference>